<proteinExistence type="predicted"/>
<accession>A0ABR3EZ93</accession>
<dbReference type="InterPro" id="IPR024983">
    <property type="entry name" value="CHAT_dom"/>
</dbReference>
<evidence type="ECO:0000256" key="1">
    <source>
        <dbReference type="PROSITE-ProRule" id="PRU00339"/>
    </source>
</evidence>
<protein>
    <recommendedName>
        <fullName evidence="3">CHAT domain-containing protein</fullName>
    </recommendedName>
</protein>
<dbReference type="SUPFAM" id="SSF48452">
    <property type="entry name" value="TPR-like"/>
    <property type="match status" value="4"/>
</dbReference>
<dbReference type="InterPro" id="IPR019734">
    <property type="entry name" value="TPR_rpt"/>
</dbReference>
<comment type="caution">
    <text evidence="4">The sequence shown here is derived from an EMBL/GenBank/DDBJ whole genome shotgun (WGS) entry which is preliminary data.</text>
</comment>
<keyword evidence="5" id="KW-1185">Reference proteome</keyword>
<name>A0ABR3EZ93_9AGAR</name>
<sequence length="1519" mass="169455">MSTSQAVDPGNHSQAYHRELSMPQTDTLISTAETEFNELVKRQISKTSSNARLLRVLEDKTPGEHAMLLLAFMELFENGGDTRFLECIVTICEHGLDALPESIDHDAQRSRYLDYMLPSQGLLALALEKKEMHDDAIDIYERAVKAAPDPRPLTAELCILLARALQRRFNQLSKGEDLDKAISTLERAVACTSADDSLRGEEQWALRLLSELLGARWRLTKDKGDLDLLVGCATQVVTLDPSDPRNHYCLGRALLKLADASTGQDTAYLSDLLQSSTIPLENLAELEEALSSLFCSEHDVRSLDHVVATCEHAIERYPDHDQIFDHLCRLGLAFKMKALDALESDNKSNKDLDNAIDAFERAVDVMSDLTPLTVSCFGQLGVLLSQYRSRLTLDVNTIDRAIWALEMAINCSLEHEQLWEYHIALSQALENRWGFTKDQKDLDCLVASVTSAVMLNPNAHANYFTLGRALLRLDNIFIDRLLLNPYFVRMADASAGQDKVYLSELLQSSTIPLENLADLEIALVSLSWIVEDIRALDLAVATCEYAVSRYPDHDSRKFEHLYRLGDAFEQKGSHDSAIHAYERAVDIASDLTSLTCKCFGQLGLLLRDRFRQSQDAKDRDRAKWALEMAVACSLENERETYDQLLSDFLEDRWDFSKDVDDLERMVTRAKSAVELNPNEPTNYMSLRDTLEEAYCRYTVFSASSSSILSLIDSSIVTIRNLLPYISETSSAHARALCTLGLSYLLRTKISRGADPTDVRLSVACFDKAETIQRLDVKDLINQGLALIVMGRFESLTKAASIWDNLLNQEHVQGLERFRVLLESANTQGFLCAYHGEDEVMLDQAIQAAEDACHSLVPRYLQIKAYDYLGDLLARKVEKYLLDTNHLLKSISQSAPPRQPPAALEYLISIREKVLSLISQSSQSSHAYQVALIDYGSSLYLHARLTLSDETRRRAMSAFRQAAAAPQTDIGTFRNTALIAWATCAGWLQDWSSSMEAFRKVFEHLEDFVWLGLSTFRQIQLVSGRGMKVRELGSCSATFAVFHGSIPTALEWLDQCRSVAWQKILNLRVSSARLAHVAPDLALRLQTVSQTLGGSTLQDQLSGLGDEAGYEAVRQQQHRAAEEWKHLINKVRSVQGFGSFLRPKTAEQLSSLDFDGYVVVLNVQPLGCDAFILRGGTTDIQLCRLNRMHIDEVIATSLHGKLQRAMKYYSLSRGDESRASKPYRGQTSREIMAGLLSDLWDSLVKPILDFIRLEPYNEGSTPPRLWWCPNGPLAFLPLHAAGLYDTSDRGTKVYEYVASSYTPTVSMLADKLDRQHPIDFKGLLAVSQPSGDPPIPKTVEEAKSVVTIARHHDPEMEILRLNDVDATAERVLNGMATYSWIHLACHASQNLTNPLDSAFLLSDRSLKLSEIATRALPHAELAFLSACQTATGDAEATDEAVHLAAGMLVIGFRSVVATMWSVRDSDAPIVADAFYQRLFSGGKPNVGMSGIALHHATMALRESVGAEEFMSWVPFVHFGV</sequence>
<feature type="region of interest" description="Disordered" evidence="2">
    <location>
        <begin position="1"/>
        <end position="22"/>
    </location>
</feature>
<organism evidence="4 5">
    <name type="scientific">Marasmius crinis-equi</name>
    <dbReference type="NCBI Taxonomy" id="585013"/>
    <lineage>
        <taxon>Eukaryota</taxon>
        <taxon>Fungi</taxon>
        <taxon>Dikarya</taxon>
        <taxon>Basidiomycota</taxon>
        <taxon>Agaricomycotina</taxon>
        <taxon>Agaricomycetes</taxon>
        <taxon>Agaricomycetidae</taxon>
        <taxon>Agaricales</taxon>
        <taxon>Marasmiineae</taxon>
        <taxon>Marasmiaceae</taxon>
        <taxon>Marasmius</taxon>
    </lineage>
</organism>
<dbReference type="Proteomes" id="UP001465976">
    <property type="component" value="Unassembled WGS sequence"/>
</dbReference>
<keyword evidence="1" id="KW-0802">TPR repeat</keyword>
<dbReference type="EMBL" id="JBAHYK010001383">
    <property type="protein sequence ID" value="KAL0568252.1"/>
    <property type="molecule type" value="Genomic_DNA"/>
</dbReference>
<evidence type="ECO:0000313" key="5">
    <source>
        <dbReference type="Proteomes" id="UP001465976"/>
    </source>
</evidence>
<gene>
    <name evidence="4" type="ORF">V5O48_013740</name>
</gene>
<dbReference type="SMART" id="SM00028">
    <property type="entry name" value="TPR"/>
    <property type="match status" value="4"/>
</dbReference>
<evidence type="ECO:0000313" key="4">
    <source>
        <dbReference type="EMBL" id="KAL0568252.1"/>
    </source>
</evidence>
<evidence type="ECO:0000256" key="2">
    <source>
        <dbReference type="SAM" id="MobiDB-lite"/>
    </source>
</evidence>
<dbReference type="Pfam" id="PF12770">
    <property type="entry name" value="CHAT"/>
    <property type="match status" value="1"/>
</dbReference>
<dbReference type="Gene3D" id="1.25.40.10">
    <property type="entry name" value="Tetratricopeptide repeat domain"/>
    <property type="match status" value="3"/>
</dbReference>
<feature type="compositionally biased region" description="Polar residues" evidence="2">
    <location>
        <begin position="1"/>
        <end position="14"/>
    </location>
</feature>
<dbReference type="InterPro" id="IPR011990">
    <property type="entry name" value="TPR-like_helical_dom_sf"/>
</dbReference>
<dbReference type="PROSITE" id="PS50005">
    <property type="entry name" value="TPR"/>
    <property type="match status" value="1"/>
</dbReference>
<evidence type="ECO:0000259" key="3">
    <source>
        <dbReference type="Pfam" id="PF12770"/>
    </source>
</evidence>
<feature type="domain" description="CHAT" evidence="3">
    <location>
        <begin position="1235"/>
        <end position="1518"/>
    </location>
</feature>
<reference evidence="4 5" key="1">
    <citation type="submission" date="2024-02" db="EMBL/GenBank/DDBJ databases">
        <title>A draft genome for the cacao thread blight pathogen Marasmius crinis-equi.</title>
        <authorList>
            <person name="Cohen S.P."/>
            <person name="Baruah I.K."/>
            <person name="Amoako-Attah I."/>
            <person name="Bukari Y."/>
            <person name="Meinhardt L.W."/>
            <person name="Bailey B.A."/>
        </authorList>
    </citation>
    <scope>NUCLEOTIDE SEQUENCE [LARGE SCALE GENOMIC DNA]</scope>
    <source>
        <strain evidence="4 5">GH-76</strain>
    </source>
</reference>
<dbReference type="Pfam" id="PF13181">
    <property type="entry name" value="TPR_8"/>
    <property type="match status" value="2"/>
</dbReference>
<feature type="repeat" description="TPR" evidence="1">
    <location>
        <begin position="558"/>
        <end position="591"/>
    </location>
</feature>